<proteinExistence type="predicted"/>
<gene>
    <name evidence="1" type="ORF">PCOR1329_LOCUS43053</name>
</gene>
<keyword evidence="2" id="KW-1185">Reference proteome</keyword>
<feature type="non-terminal residue" evidence="1">
    <location>
        <position position="204"/>
    </location>
</feature>
<name>A0ABN9TWQ2_9DINO</name>
<comment type="caution">
    <text evidence="1">The sequence shown here is derived from an EMBL/GenBank/DDBJ whole genome shotgun (WGS) entry which is preliminary data.</text>
</comment>
<dbReference type="Proteomes" id="UP001189429">
    <property type="component" value="Unassembled WGS sequence"/>
</dbReference>
<evidence type="ECO:0000313" key="1">
    <source>
        <dbReference type="EMBL" id="CAK0850740.1"/>
    </source>
</evidence>
<reference evidence="1" key="1">
    <citation type="submission" date="2023-10" db="EMBL/GenBank/DDBJ databases">
        <authorList>
            <person name="Chen Y."/>
            <person name="Shah S."/>
            <person name="Dougan E. K."/>
            <person name="Thang M."/>
            <person name="Chan C."/>
        </authorList>
    </citation>
    <scope>NUCLEOTIDE SEQUENCE [LARGE SCALE GENOMIC DNA]</scope>
</reference>
<dbReference type="EMBL" id="CAUYUJ010015172">
    <property type="protein sequence ID" value="CAK0850740.1"/>
    <property type="molecule type" value="Genomic_DNA"/>
</dbReference>
<protein>
    <submittedName>
        <fullName evidence="1">Uncharacterized protein</fullName>
    </submittedName>
</protein>
<accession>A0ABN9TWQ2</accession>
<evidence type="ECO:0000313" key="2">
    <source>
        <dbReference type="Proteomes" id="UP001189429"/>
    </source>
</evidence>
<organism evidence="1 2">
    <name type="scientific">Prorocentrum cordatum</name>
    <dbReference type="NCBI Taxonomy" id="2364126"/>
    <lineage>
        <taxon>Eukaryota</taxon>
        <taxon>Sar</taxon>
        <taxon>Alveolata</taxon>
        <taxon>Dinophyceae</taxon>
        <taxon>Prorocentrales</taxon>
        <taxon>Prorocentraceae</taxon>
        <taxon>Prorocentrum</taxon>
    </lineage>
</organism>
<sequence>MVYEQANWERKSPGSIDICRIVAKLEAKYGAGPRGEFFDGTNAAASTRGEEIARGGIGRRRPTARKAKPVLDDIDVSKPFQTRTGVVRCIEAVARVHHREMKTLPSGKTRLQMLKCAAQPEMLEWMLNAARIRTTSNESFHMELKRCFFGQSMHPCMLALKLAVIHTAKLMAHNSALCRKTLAQVPQSRLLHRLVGAMELFSLA</sequence>